<dbReference type="GeneID" id="25416914"/>
<protein>
    <submittedName>
        <fullName evidence="4">Uncharacterized protein</fullName>
    </submittedName>
</protein>
<feature type="transmembrane region" description="Helical" evidence="3">
    <location>
        <begin position="245"/>
        <end position="265"/>
    </location>
</feature>
<gene>
    <name evidence="4" type="ORF">M436DRAFT_82067</name>
</gene>
<evidence type="ECO:0000256" key="2">
    <source>
        <dbReference type="SAM" id="MobiDB-lite"/>
    </source>
</evidence>
<evidence type="ECO:0000256" key="1">
    <source>
        <dbReference type="SAM" id="Coils"/>
    </source>
</evidence>
<name>A0A074WI98_9PEZI</name>
<dbReference type="OrthoDB" id="5419542at2759"/>
<feature type="coiled-coil region" evidence="1">
    <location>
        <begin position="192"/>
        <end position="233"/>
    </location>
</feature>
<dbReference type="EMBL" id="KL584710">
    <property type="protein sequence ID" value="KEQ72788.1"/>
    <property type="molecule type" value="Genomic_DNA"/>
</dbReference>
<dbReference type="RefSeq" id="XP_013427211.1">
    <property type="nucleotide sequence ID" value="XM_013571757.1"/>
</dbReference>
<dbReference type="Proteomes" id="UP000027730">
    <property type="component" value="Unassembled WGS sequence"/>
</dbReference>
<evidence type="ECO:0000256" key="3">
    <source>
        <dbReference type="SAM" id="Phobius"/>
    </source>
</evidence>
<dbReference type="AlphaFoldDB" id="A0A074WI98"/>
<sequence>MDKKDKKDKKHSSYHRPHRHHHARDTIQSAVQLQHPFSFENYNPLRRAQQHHHHLRSRRDLSPEKSVQAKDEEQEQEPTKPRWSPEVEYAVDHPPHQLVTPETIAHERRLRQRRQDHVSTALNVLSRDAHTATRKLDDTYYALLQKVGLLKATISSFQDLHSCLDDTAKDFATRSDSLVKDITGQIDAFQNMSQQDESIDQLVKRLHKAKERAESFETRLESCRLRLERWEKKEHEKNKRNNRTWALALTSLTVFIILVLAIVLWKKGSLASVTENPSEWKEALGLEKNKTAPGIRLVDPAQEKMQAKEAVKWDRLLDEL</sequence>
<organism evidence="4 5">
    <name type="scientific">Aureobasidium namibiae CBS 147.97</name>
    <dbReference type="NCBI Taxonomy" id="1043004"/>
    <lineage>
        <taxon>Eukaryota</taxon>
        <taxon>Fungi</taxon>
        <taxon>Dikarya</taxon>
        <taxon>Ascomycota</taxon>
        <taxon>Pezizomycotina</taxon>
        <taxon>Dothideomycetes</taxon>
        <taxon>Dothideomycetidae</taxon>
        <taxon>Dothideales</taxon>
        <taxon>Saccotheciaceae</taxon>
        <taxon>Aureobasidium</taxon>
    </lineage>
</organism>
<keyword evidence="3" id="KW-0472">Membrane</keyword>
<dbReference type="STRING" id="1043004.A0A074WI98"/>
<evidence type="ECO:0000313" key="4">
    <source>
        <dbReference type="EMBL" id="KEQ72788.1"/>
    </source>
</evidence>
<evidence type="ECO:0000313" key="5">
    <source>
        <dbReference type="Proteomes" id="UP000027730"/>
    </source>
</evidence>
<feature type="region of interest" description="Disordered" evidence="2">
    <location>
        <begin position="1"/>
        <end position="85"/>
    </location>
</feature>
<keyword evidence="3" id="KW-1133">Transmembrane helix</keyword>
<feature type="compositionally biased region" description="Basic residues" evidence="2">
    <location>
        <begin position="48"/>
        <end position="57"/>
    </location>
</feature>
<accession>A0A074WI98</accession>
<keyword evidence="1" id="KW-0175">Coiled coil</keyword>
<reference evidence="4 5" key="1">
    <citation type="journal article" date="2014" name="BMC Genomics">
        <title>Genome sequencing of four Aureobasidium pullulans varieties: biotechnological potential, stress tolerance, and description of new species.</title>
        <authorList>
            <person name="Gostin Ar C."/>
            <person name="Ohm R.A."/>
            <person name="Kogej T."/>
            <person name="Sonjak S."/>
            <person name="Turk M."/>
            <person name="Zajc J."/>
            <person name="Zalar P."/>
            <person name="Grube M."/>
            <person name="Sun H."/>
            <person name="Han J."/>
            <person name="Sharma A."/>
            <person name="Chiniquy J."/>
            <person name="Ngan C.Y."/>
            <person name="Lipzen A."/>
            <person name="Barry K."/>
            <person name="Grigoriev I.V."/>
            <person name="Gunde-Cimerman N."/>
        </authorList>
    </citation>
    <scope>NUCLEOTIDE SEQUENCE [LARGE SCALE GENOMIC DNA]</scope>
    <source>
        <strain evidence="4 5">CBS 147.97</strain>
    </source>
</reference>
<dbReference type="HOGENOM" id="CLU_857854_0_0_1"/>
<feature type="compositionally biased region" description="Basic residues" evidence="2">
    <location>
        <begin position="1"/>
        <end position="23"/>
    </location>
</feature>
<feature type="compositionally biased region" description="Basic and acidic residues" evidence="2">
    <location>
        <begin position="58"/>
        <end position="85"/>
    </location>
</feature>
<proteinExistence type="predicted"/>
<keyword evidence="5" id="KW-1185">Reference proteome</keyword>
<keyword evidence="3" id="KW-0812">Transmembrane</keyword>